<feature type="compositionally biased region" description="Polar residues" evidence="1">
    <location>
        <begin position="193"/>
        <end position="208"/>
    </location>
</feature>
<feature type="region of interest" description="Disordered" evidence="1">
    <location>
        <begin position="1"/>
        <end position="208"/>
    </location>
</feature>
<evidence type="ECO:0000256" key="1">
    <source>
        <dbReference type="SAM" id="MobiDB-lite"/>
    </source>
</evidence>
<dbReference type="Proteomes" id="UP001519460">
    <property type="component" value="Unassembled WGS sequence"/>
</dbReference>
<feature type="region of interest" description="Disordered" evidence="1">
    <location>
        <begin position="256"/>
        <end position="287"/>
    </location>
</feature>
<evidence type="ECO:0000313" key="2">
    <source>
        <dbReference type="EMBL" id="KAK7498164.1"/>
    </source>
</evidence>
<gene>
    <name evidence="2" type="ORF">BaRGS_00010424</name>
</gene>
<proteinExistence type="predicted"/>
<comment type="caution">
    <text evidence="2">The sequence shown here is derived from an EMBL/GenBank/DDBJ whole genome shotgun (WGS) entry which is preliminary data.</text>
</comment>
<accession>A0ABD0LF13</accession>
<reference evidence="2 3" key="1">
    <citation type="journal article" date="2023" name="Sci. Data">
        <title>Genome assembly of the Korean intertidal mud-creeper Batillaria attramentaria.</title>
        <authorList>
            <person name="Patra A.K."/>
            <person name="Ho P.T."/>
            <person name="Jun S."/>
            <person name="Lee S.J."/>
            <person name="Kim Y."/>
            <person name="Won Y.J."/>
        </authorList>
    </citation>
    <scope>NUCLEOTIDE SEQUENCE [LARGE SCALE GENOMIC DNA]</scope>
    <source>
        <strain evidence="2">Wonlab-2016</strain>
    </source>
</reference>
<name>A0ABD0LF13_9CAEN</name>
<feature type="compositionally biased region" description="Polar residues" evidence="1">
    <location>
        <begin position="28"/>
        <end position="50"/>
    </location>
</feature>
<sequence>MATVSDTGQGVGNGRCVNREGTAGVSGTPETTSRTSSACQSGGVHTSSCPVSPPPSYDSIVFDRGANDQPPPLTPTAPQMPVIVTDPDHGHSSGSVPHVINTPPRSPAISMSSARSSGSHQMSHTPSASPDLGVSRRVSDHGRASQVIGGSRPQSLTRSSTSFSTRSDTGHETHPSRSASSGRSSVRLEARQSRTASPGSSGARSETSCMYTSPCAVCAAPRRPTSSASSACSSQSGQAVWTLVPAANLRGSQEFAPGLVQPRPGTSNFSDSQRRARFTPAPQTRRPISLTPQMIPRRASSQRQLVVVQTPSGSHCYVRKKKARPTFVL</sequence>
<dbReference type="AlphaFoldDB" id="A0ABD0LF13"/>
<keyword evidence="3" id="KW-1185">Reference proteome</keyword>
<feature type="compositionally biased region" description="Low complexity" evidence="1">
    <location>
        <begin position="107"/>
        <end position="124"/>
    </location>
</feature>
<feature type="compositionally biased region" description="Low complexity" evidence="1">
    <location>
        <begin position="155"/>
        <end position="167"/>
    </location>
</feature>
<organism evidence="2 3">
    <name type="scientific">Batillaria attramentaria</name>
    <dbReference type="NCBI Taxonomy" id="370345"/>
    <lineage>
        <taxon>Eukaryota</taxon>
        <taxon>Metazoa</taxon>
        <taxon>Spiralia</taxon>
        <taxon>Lophotrochozoa</taxon>
        <taxon>Mollusca</taxon>
        <taxon>Gastropoda</taxon>
        <taxon>Caenogastropoda</taxon>
        <taxon>Sorbeoconcha</taxon>
        <taxon>Cerithioidea</taxon>
        <taxon>Batillariidae</taxon>
        <taxon>Batillaria</taxon>
    </lineage>
</organism>
<feature type="compositionally biased region" description="Low complexity" evidence="1">
    <location>
        <begin position="176"/>
        <end position="185"/>
    </location>
</feature>
<protein>
    <submittedName>
        <fullName evidence="2">Uncharacterized protein</fullName>
    </submittedName>
</protein>
<evidence type="ECO:0000313" key="3">
    <source>
        <dbReference type="Proteomes" id="UP001519460"/>
    </source>
</evidence>
<dbReference type="EMBL" id="JACVVK020000052">
    <property type="protein sequence ID" value="KAK7498164.1"/>
    <property type="molecule type" value="Genomic_DNA"/>
</dbReference>